<evidence type="ECO:0000313" key="11">
    <source>
        <dbReference type="Proteomes" id="UP000183015"/>
    </source>
</evidence>
<dbReference type="eggNOG" id="COG1018">
    <property type="taxonomic scope" value="Bacteria"/>
</dbReference>
<dbReference type="InterPro" id="IPR009010">
    <property type="entry name" value="Asp_de-COase-like_dom_sf"/>
</dbReference>
<dbReference type="InterPro" id="IPR001041">
    <property type="entry name" value="2Fe-2S_ferredoxin-type"/>
</dbReference>
<dbReference type="Gene3D" id="3.40.228.10">
    <property type="entry name" value="Dimethylsulfoxide Reductase, domain 2"/>
    <property type="match status" value="2"/>
</dbReference>
<evidence type="ECO:0000256" key="1">
    <source>
        <dbReference type="ARBA" id="ARBA00010312"/>
    </source>
</evidence>
<evidence type="ECO:0000259" key="8">
    <source>
        <dbReference type="PROSITE" id="PS51384"/>
    </source>
</evidence>
<feature type="compositionally biased region" description="Acidic residues" evidence="6">
    <location>
        <begin position="311"/>
        <end position="321"/>
    </location>
</feature>
<keyword evidence="4" id="KW-0408">Iron</keyword>
<feature type="compositionally biased region" description="Basic and acidic residues" evidence="6">
    <location>
        <begin position="264"/>
        <end position="274"/>
    </location>
</feature>
<dbReference type="SUPFAM" id="SSF63380">
    <property type="entry name" value="Riboflavin synthase domain-like"/>
    <property type="match status" value="1"/>
</dbReference>
<dbReference type="Pfam" id="PF00384">
    <property type="entry name" value="Molybdopterin"/>
    <property type="match status" value="1"/>
</dbReference>
<evidence type="ECO:0000256" key="6">
    <source>
        <dbReference type="SAM" id="MobiDB-lite"/>
    </source>
</evidence>
<dbReference type="InterPro" id="IPR006657">
    <property type="entry name" value="MoPterin_dinucl-bd_dom"/>
</dbReference>
<dbReference type="Pfam" id="PF01568">
    <property type="entry name" value="Molydop_binding"/>
    <property type="match status" value="1"/>
</dbReference>
<dbReference type="Gene3D" id="3.40.50.80">
    <property type="entry name" value="Nucleotide-binding domain of ferredoxin-NADP reductase (FNR) module"/>
    <property type="match status" value="1"/>
</dbReference>
<dbReference type="GO" id="GO:0016491">
    <property type="term" value="F:oxidoreductase activity"/>
    <property type="evidence" value="ECO:0007669"/>
    <property type="project" value="InterPro"/>
</dbReference>
<evidence type="ECO:0000259" key="7">
    <source>
        <dbReference type="PROSITE" id="PS51085"/>
    </source>
</evidence>
<feature type="domain" description="FAD-binding FR-type" evidence="8">
    <location>
        <begin position="838"/>
        <end position="945"/>
    </location>
</feature>
<dbReference type="InterPro" id="IPR001433">
    <property type="entry name" value="OxRdtase_FAD/NAD-bd"/>
</dbReference>
<dbReference type="AlphaFoldDB" id="A0A1H7I5M6"/>
<dbReference type="InterPro" id="IPR017938">
    <property type="entry name" value="Riboflavin_synthase-like_b-brl"/>
</dbReference>
<dbReference type="Pfam" id="PF04879">
    <property type="entry name" value="Molybdop_Fe4S4"/>
    <property type="match status" value="1"/>
</dbReference>
<dbReference type="EMBL" id="FOAZ01000002">
    <property type="protein sequence ID" value="SEK57829.1"/>
    <property type="molecule type" value="Genomic_DNA"/>
</dbReference>
<proteinExistence type="inferred from homology"/>
<gene>
    <name evidence="10" type="ORF">SAMN05414137_102513</name>
</gene>
<dbReference type="CDD" id="cd06184">
    <property type="entry name" value="flavohem_like_fad_nad_binding"/>
    <property type="match status" value="1"/>
</dbReference>
<dbReference type="PROSITE" id="PS51384">
    <property type="entry name" value="FAD_FR"/>
    <property type="match status" value="1"/>
</dbReference>
<dbReference type="STRING" id="235985.SAMN05414137_102513"/>
<dbReference type="InterPro" id="IPR006656">
    <property type="entry name" value="Mopterin_OxRdtase"/>
</dbReference>
<keyword evidence="3" id="KW-0479">Metal-binding</keyword>
<dbReference type="PANTHER" id="PTHR43742:SF6">
    <property type="entry name" value="OXIDOREDUCTASE YYAE-RELATED"/>
    <property type="match status" value="1"/>
</dbReference>
<dbReference type="Gene3D" id="3.40.50.740">
    <property type="match status" value="2"/>
</dbReference>
<evidence type="ECO:0000256" key="3">
    <source>
        <dbReference type="ARBA" id="ARBA00022723"/>
    </source>
</evidence>
<dbReference type="Pfam" id="PF00111">
    <property type="entry name" value="Fer2"/>
    <property type="match status" value="1"/>
</dbReference>
<reference evidence="11" key="1">
    <citation type="submission" date="2016-10" db="EMBL/GenBank/DDBJ databases">
        <authorList>
            <person name="Varghese N."/>
        </authorList>
    </citation>
    <scope>NUCLEOTIDE SEQUENCE [LARGE SCALE GENOMIC DNA]</scope>
    <source>
        <strain evidence="11">DSM 45096 / BCRC 16803 / CGMCC 4.1857 / CIP 109030 / JCM 12277 / KCTC 19219 / NBRC 100920 / 33214</strain>
    </source>
</reference>
<dbReference type="eggNOG" id="COG0243">
    <property type="taxonomic scope" value="Bacteria"/>
</dbReference>
<dbReference type="Gene3D" id="2.40.40.20">
    <property type="match status" value="1"/>
</dbReference>
<dbReference type="OrthoDB" id="7376058at2"/>
<evidence type="ECO:0000259" key="9">
    <source>
        <dbReference type="PROSITE" id="PS51669"/>
    </source>
</evidence>
<evidence type="ECO:0000256" key="5">
    <source>
        <dbReference type="ARBA" id="ARBA00023014"/>
    </source>
</evidence>
<dbReference type="GO" id="GO:0018818">
    <property type="term" value="F:acetylene hydratase activity"/>
    <property type="evidence" value="ECO:0007669"/>
    <property type="project" value="InterPro"/>
</dbReference>
<dbReference type="PROSITE" id="PS51085">
    <property type="entry name" value="2FE2S_FER_2"/>
    <property type="match status" value="1"/>
</dbReference>
<dbReference type="SUPFAM" id="SSF53706">
    <property type="entry name" value="Formate dehydrogenase/DMSO reductase, domains 1-3"/>
    <property type="match status" value="1"/>
</dbReference>
<comment type="similarity">
    <text evidence="1">Belongs to the prokaryotic molybdopterin-containing oxidoreductase family.</text>
</comment>
<feature type="domain" description="2Fe-2S ferredoxin-type" evidence="7">
    <location>
        <begin position="1100"/>
        <end position="1182"/>
    </location>
</feature>
<dbReference type="GO" id="GO:0046872">
    <property type="term" value="F:metal ion binding"/>
    <property type="evidence" value="ECO:0007669"/>
    <property type="project" value="UniProtKB-KW"/>
</dbReference>
<dbReference type="PROSITE" id="PS51669">
    <property type="entry name" value="4FE4S_MOW_BIS_MGD"/>
    <property type="match status" value="1"/>
</dbReference>
<protein>
    <submittedName>
        <fullName evidence="10">2Fe-2S iron-sulfur cluster binding domain-containing protein</fullName>
    </submittedName>
</protein>
<keyword evidence="2" id="KW-0001">2Fe-2S</keyword>
<keyword evidence="5" id="KW-0411">Iron-sulfur</keyword>
<dbReference type="CDD" id="cd00207">
    <property type="entry name" value="fer2"/>
    <property type="match status" value="1"/>
</dbReference>
<dbReference type="PRINTS" id="PR00409">
    <property type="entry name" value="PHDIOXRDTASE"/>
</dbReference>
<dbReference type="InterPro" id="IPR050612">
    <property type="entry name" value="Prok_Mopterin_Oxidored"/>
</dbReference>
<evidence type="ECO:0000256" key="2">
    <source>
        <dbReference type="ARBA" id="ARBA00022714"/>
    </source>
</evidence>
<dbReference type="InterPro" id="IPR037949">
    <property type="entry name" value="MopB_CT_Acetylene-hydratase"/>
</dbReference>
<name>A0A1H7I5M6_STRJI</name>
<feature type="region of interest" description="Disordered" evidence="6">
    <location>
        <begin position="863"/>
        <end position="888"/>
    </location>
</feature>
<dbReference type="Proteomes" id="UP000183015">
    <property type="component" value="Unassembled WGS sequence"/>
</dbReference>
<dbReference type="SUPFAM" id="SSF50692">
    <property type="entry name" value="ADC-like"/>
    <property type="match status" value="1"/>
</dbReference>
<dbReference type="SMART" id="SM00926">
    <property type="entry name" value="Molybdop_Fe4S4"/>
    <property type="match status" value="1"/>
</dbReference>
<dbReference type="RefSeq" id="WP_042443839.1">
    <property type="nucleotide sequence ID" value="NZ_BBPN01000005.1"/>
</dbReference>
<evidence type="ECO:0000256" key="4">
    <source>
        <dbReference type="ARBA" id="ARBA00023004"/>
    </source>
</evidence>
<dbReference type="SUPFAM" id="SSF52343">
    <property type="entry name" value="Ferredoxin reductase-like, C-terminal NADP-linked domain"/>
    <property type="match status" value="1"/>
</dbReference>
<keyword evidence="11" id="KW-1185">Reference proteome</keyword>
<feature type="domain" description="4Fe-4S Mo/W bis-MGD-type" evidence="9">
    <location>
        <begin position="2"/>
        <end position="57"/>
    </location>
</feature>
<organism evidence="10 11">
    <name type="scientific">Streptacidiphilus jiangxiensis</name>
    <dbReference type="NCBI Taxonomy" id="235985"/>
    <lineage>
        <taxon>Bacteria</taxon>
        <taxon>Bacillati</taxon>
        <taxon>Actinomycetota</taxon>
        <taxon>Actinomycetes</taxon>
        <taxon>Kitasatosporales</taxon>
        <taxon>Streptomycetaceae</taxon>
        <taxon>Streptacidiphilus</taxon>
    </lineage>
</organism>
<dbReference type="InterPro" id="IPR039261">
    <property type="entry name" value="FNR_nucleotide-bd"/>
</dbReference>
<dbReference type="Gene3D" id="3.10.20.30">
    <property type="match status" value="1"/>
</dbReference>
<dbReference type="Pfam" id="PF00970">
    <property type="entry name" value="FAD_binding_6"/>
    <property type="match status" value="1"/>
</dbReference>
<dbReference type="CDD" id="cd02781">
    <property type="entry name" value="MopB_CT_Acetylene-hydratase"/>
    <property type="match status" value="1"/>
</dbReference>
<dbReference type="Gene3D" id="2.40.30.10">
    <property type="entry name" value="Translation factors"/>
    <property type="match status" value="1"/>
</dbReference>
<accession>A0A1H7I5M6</accession>
<dbReference type="InterPro" id="IPR036010">
    <property type="entry name" value="2Fe-2S_ferredoxin-like_sf"/>
</dbReference>
<dbReference type="InterPro" id="IPR017927">
    <property type="entry name" value="FAD-bd_FR_type"/>
</dbReference>
<dbReference type="Gene3D" id="2.20.25.90">
    <property type="entry name" value="ADC-like domains"/>
    <property type="match status" value="1"/>
</dbReference>
<dbReference type="Pfam" id="PF00175">
    <property type="entry name" value="NAD_binding_1"/>
    <property type="match status" value="1"/>
</dbReference>
<dbReference type="InterPro" id="IPR006963">
    <property type="entry name" value="Mopterin_OxRdtase_4Fe-4S_dom"/>
</dbReference>
<evidence type="ECO:0000313" key="10">
    <source>
        <dbReference type="EMBL" id="SEK57829.1"/>
    </source>
</evidence>
<dbReference type="SUPFAM" id="SSF54292">
    <property type="entry name" value="2Fe-2S ferredoxin-like"/>
    <property type="match status" value="1"/>
</dbReference>
<dbReference type="PANTHER" id="PTHR43742">
    <property type="entry name" value="TRIMETHYLAMINE-N-OXIDE REDUCTASE"/>
    <property type="match status" value="1"/>
</dbReference>
<feature type="compositionally biased region" description="Low complexity" evidence="6">
    <location>
        <begin position="275"/>
        <end position="301"/>
    </location>
</feature>
<dbReference type="GO" id="GO:0051537">
    <property type="term" value="F:2 iron, 2 sulfur cluster binding"/>
    <property type="evidence" value="ECO:0007669"/>
    <property type="project" value="UniProtKB-KW"/>
</dbReference>
<sequence>MVEEKHGFCTLCKSRCGAVFTVEDGRISGVRPDPDHPTGAAMCPKGRAAAEIAHSSRRLTTPLRRTRPKTDPDPGWEPISWDEAMTEISARLAAVAAQDGPEAVAFAVATPSGTMVSDATEWIERFVRRFGSPNTVYSAELCNWHKDFAHAFTFGCALPPPDYEGADLALLWGFNPAKTWLAQSAALSAAQAHGTRLAVVDPRRSTSALHADHWLRVRPGTDAALALGLAHLLIESGGYDEAFVRAWTNGPLLVRSDDGRFLRATDLDPTDRGAADPGRADPGAADPGAAVPGAADVGATDPGATGLPETDLSEAEPGDGDDATRFVVWDETTGRPEVYDTRAAAVAPEHFALRGVRQVRTRDGHTVPCVPAFERYAQACARWPLDRVAATTWIPEAEIRALAEELARARRVTYYGWTGVGQSANASQTERALATLYALTGSFDAVGGNRLAPPPPYRPATSFSDFAPEQRAKALGLGKHPLGPPSFGYVNAGDLCRAITEHQPYRVRALVGFGANLVVAQPDSDRVAAALRSLDFQVHLDLFPNPTSASADIVLPVNSAYEHEALRFGFEISHRAQEQVQLRPRIVEPLAGTRSDTEFVFDLACRLGLGGEFFDGDIEAAWDWQLAPLGLTAAELRGHPGGVRIPRAEGEHRYAAVQDGTVTGFATPTRRVELYSERLLEHGYPAVPEHRSTPGGDDPAFPLVLTCAKHGTYMHSQHRGVAGLRRRSADPQLDLHPDTAAARGIREGQWVELSTRLGSIRQRARFDADLHPGVVVAEYGWWEAAPDLGLPGGDPLGPRGGNMNRLVDHSVSDPLSGSVPLRSAACEVRPAADDASWSGTRPFTITALGSEGRGVRTVRLEPADGGPLPDHRPGQHVTVRTTPDADPAEARSYSLTGAAHEPGRRGYELAVRHLPDGVFSSWLHETARVGDTLQLTCPTGTFCLPTGIDHPVVLLAGGIGITPFLGLLNTLASEPDDAPEVLLHLGVADSGDHLFRERLRERLRELQRRLPRLRVVRHFSAPRPGDRPGRDFDVNGRITADDIDPELIARRARFYLCGPEAMIGDLTDGLVARGVPRFEIFSERFSPARRHVTIPDDARFTVRFARSGVERVWTPADGTLLELGERAGVPLRSGCRVGQCESCACALMEGEVTPLVTLSEELPDGETLTCQSVPASDVVLDA</sequence>
<dbReference type="GO" id="GO:0043546">
    <property type="term" value="F:molybdopterin cofactor binding"/>
    <property type="evidence" value="ECO:0007669"/>
    <property type="project" value="InterPro"/>
</dbReference>
<dbReference type="InterPro" id="IPR012675">
    <property type="entry name" value="Beta-grasp_dom_sf"/>
</dbReference>
<feature type="region of interest" description="Disordered" evidence="6">
    <location>
        <begin position="264"/>
        <end position="323"/>
    </location>
</feature>
<dbReference type="InterPro" id="IPR008333">
    <property type="entry name" value="Cbr1-like_FAD-bd_dom"/>
</dbReference>